<evidence type="ECO:0000259" key="7">
    <source>
        <dbReference type="Pfam" id="PF05193"/>
    </source>
</evidence>
<dbReference type="GO" id="GO:0008237">
    <property type="term" value="F:metallopeptidase activity"/>
    <property type="evidence" value="ECO:0007669"/>
    <property type="project" value="UniProtKB-KW"/>
</dbReference>
<evidence type="ECO:0000256" key="1">
    <source>
        <dbReference type="ARBA" id="ARBA00007261"/>
    </source>
</evidence>
<keyword evidence="9" id="KW-1185">Reference proteome</keyword>
<dbReference type="EMBL" id="CAXHTB010000021">
    <property type="protein sequence ID" value="CAL0328422.1"/>
    <property type="molecule type" value="Genomic_DNA"/>
</dbReference>
<comment type="similarity">
    <text evidence="1">Belongs to the peptidase M16 family.</text>
</comment>
<dbReference type="GO" id="GO:0006508">
    <property type="term" value="P:proteolysis"/>
    <property type="evidence" value="ECO:0007669"/>
    <property type="project" value="UniProtKB-KW"/>
</dbReference>
<dbReference type="SUPFAM" id="SSF63411">
    <property type="entry name" value="LuxS/MPP-like metallohydrolase"/>
    <property type="match status" value="1"/>
</dbReference>
<gene>
    <name evidence="8" type="ORF">LLUT_LOCUS29482</name>
</gene>
<dbReference type="Pfam" id="PF00675">
    <property type="entry name" value="Peptidase_M16"/>
    <property type="match status" value="1"/>
</dbReference>
<dbReference type="Proteomes" id="UP001497480">
    <property type="component" value="Unassembled WGS sequence"/>
</dbReference>
<name>A0AAV1Y3J6_LUPLU</name>
<keyword evidence="3" id="KW-0378">Hydrolase</keyword>
<keyword evidence="5" id="KW-0482">Metalloprotease</keyword>
<accession>A0AAV1Y3J6</accession>
<keyword evidence="2" id="KW-0645">Protease</keyword>
<dbReference type="PANTHER" id="PTHR43690:SF33">
    <property type="entry name" value="STROMAL PROCESSING PEPTIDASE, CHLOROPLASTIC"/>
    <property type="match status" value="1"/>
</dbReference>
<reference evidence="8 9" key="1">
    <citation type="submission" date="2024-03" db="EMBL/GenBank/DDBJ databases">
        <authorList>
            <person name="Martinez-Hernandez J."/>
        </authorList>
    </citation>
    <scope>NUCLEOTIDE SEQUENCE [LARGE SCALE GENOMIC DNA]</scope>
</reference>
<evidence type="ECO:0000256" key="4">
    <source>
        <dbReference type="ARBA" id="ARBA00022833"/>
    </source>
</evidence>
<dbReference type="Pfam" id="PF05193">
    <property type="entry name" value="Peptidase_M16_C"/>
    <property type="match status" value="1"/>
</dbReference>
<organism evidence="8 9">
    <name type="scientific">Lupinus luteus</name>
    <name type="common">European yellow lupine</name>
    <dbReference type="NCBI Taxonomy" id="3873"/>
    <lineage>
        <taxon>Eukaryota</taxon>
        <taxon>Viridiplantae</taxon>
        <taxon>Streptophyta</taxon>
        <taxon>Embryophyta</taxon>
        <taxon>Tracheophyta</taxon>
        <taxon>Spermatophyta</taxon>
        <taxon>Magnoliopsida</taxon>
        <taxon>eudicotyledons</taxon>
        <taxon>Gunneridae</taxon>
        <taxon>Pentapetalae</taxon>
        <taxon>rosids</taxon>
        <taxon>fabids</taxon>
        <taxon>Fabales</taxon>
        <taxon>Fabaceae</taxon>
        <taxon>Papilionoideae</taxon>
        <taxon>50 kb inversion clade</taxon>
        <taxon>genistoids sensu lato</taxon>
        <taxon>core genistoids</taxon>
        <taxon>Genisteae</taxon>
        <taxon>Lupinus</taxon>
    </lineage>
</organism>
<evidence type="ECO:0000256" key="3">
    <source>
        <dbReference type="ARBA" id="ARBA00022801"/>
    </source>
</evidence>
<dbReference type="AlphaFoldDB" id="A0AAV1Y3J6"/>
<dbReference type="InterPro" id="IPR011765">
    <property type="entry name" value="Pept_M16_N"/>
</dbReference>
<feature type="domain" description="Peptidase M16 N-terminal" evidence="6">
    <location>
        <begin position="6"/>
        <end position="70"/>
    </location>
</feature>
<evidence type="ECO:0000256" key="2">
    <source>
        <dbReference type="ARBA" id="ARBA00022670"/>
    </source>
</evidence>
<evidence type="ECO:0000256" key="5">
    <source>
        <dbReference type="ARBA" id="ARBA00023049"/>
    </source>
</evidence>
<dbReference type="InterPro" id="IPR007863">
    <property type="entry name" value="Peptidase_M16_C"/>
</dbReference>
<dbReference type="GO" id="GO:0046872">
    <property type="term" value="F:metal ion binding"/>
    <property type="evidence" value="ECO:0007669"/>
    <property type="project" value="InterPro"/>
</dbReference>
<protein>
    <submittedName>
        <fullName evidence="8">Uncharacterized protein</fullName>
    </submittedName>
</protein>
<dbReference type="PANTHER" id="PTHR43690">
    <property type="entry name" value="NARDILYSIN"/>
    <property type="match status" value="1"/>
</dbReference>
<evidence type="ECO:0000313" key="9">
    <source>
        <dbReference type="Proteomes" id="UP001497480"/>
    </source>
</evidence>
<evidence type="ECO:0000259" key="6">
    <source>
        <dbReference type="Pfam" id="PF00675"/>
    </source>
</evidence>
<proteinExistence type="inferred from homology"/>
<dbReference type="Gene3D" id="3.30.830.10">
    <property type="entry name" value="Metalloenzyme, LuxS/M16 peptidase-like"/>
    <property type="match status" value="1"/>
</dbReference>
<sequence length="126" mass="14931">MLLSLEVKNDSDGDLLPFVLDALSEIAFHPKFLASRIEKERRAILSELQMMNTIEYRVHCQLLENLHSENKLSKRFPIGLEEQIKKWDADKLRKLYERWYFPVNATLYIVGDIDNFSKTVYQIEVR</sequence>
<keyword evidence="4" id="KW-0862">Zinc</keyword>
<dbReference type="InterPro" id="IPR050626">
    <property type="entry name" value="Peptidase_M16"/>
</dbReference>
<evidence type="ECO:0000313" key="8">
    <source>
        <dbReference type="EMBL" id="CAL0328422.1"/>
    </source>
</evidence>
<dbReference type="InterPro" id="IPR011249">
    <property type="entry name" value="Metalloenz_LuxS/M16"/>
</dbReference>
<comment type="caution">
    <text evidence="8">The sequence shown here is derived from an EMBL/GenBank/DDBJ whole genome shotgun (WGS) entry which is preliminary data.</text>
</comment>
<feature type="domain" description="Peptidase M16 C-terminal" evidence="7">
    <location>
        <begin position="87"/>
        <end position="114"/>
    </location>
</feature>